<evidence type="ECO:0000256" key="5">
    <source>
        <dbReference type="SAM" id="Phobius"/>
    </source>
</evidence>
<keyword evidence="3" id="KW-0175">Coiled coil</keyword>
<accession>A0AAV2KR66</accession>
<dbReference type="PROSITE" id="PS50287">
    <property type="entry name" value="SRCR_2"/>
    <property type="match status" value="1"/>
</dbReference>
<proteinExistence type="predicted"/>
<dbReference type="Proteomes" id="UP001497482">
    <property type="component" value="Chromosome 19"/>
</dbReference>
<feature type="domain" description="SRCR" evidence="6">
    <location>
        <begin position="176"/>
        <end position="288"/>
    </location>
</feature>
<sequence length="421" mass="46708">MSGGSKKKTRATVEETAKEDSTAAKIAEANPDASKLAENVTMDAIQANILAALKNIQDDIKREFNDKIDTLKTEVSGFRVEIVGRLEGLNADLNGVTQRVEEAEQRVADMEEFSADVKDALEHTLQLQLELQTRLTDIESRARRNNIRVHGIVEELNYECSMVEPSPLSSPTSSGVRLQGGWSRCDGVLELRHKGKMTRLLPFNEERHWDDGPRFTVCRNLDCGTAVFAEYTDGFDSRALDLSVECVKRNNNIKDCAGNELQSTSWGFRVVCSGLLERPTLTLSVTVGVSQIEARSLRVLLGSQFLVQCSVKPQFSGGSFQLLSPTGNQTLPAVNHSTHFLFNHTGPAHKGDYTCVYHQQVFNHSFSSESEGLELRLGVRDSDFIIRVVVLLLLKIVCIPMIYCYCKAKARGGARERTTPI</sequence>
<dbReference type="AlphaFoldDB" id="A0AAV2KR66"/>
<name>A0AAV2KR66_KNICA</name>
<dbReference type="EMBL" id="OZ035841">
    <property type="protein sequence ID" value="CAL1589839.1"/>
    <property type="molecule type" value="Genomic_DNA"/>
</dbReference>
<dbReference type="InterPro" id="IPR001190">
    <property type="entry name" value="SRCR"/>
</dbReference>
<protein>
    <recommendedName>
        <fullName evidence="6">SRCR domain-containing protein</fullName>
    </recommendedName>
</protein>
<dbReference type="InterPro" id="IPR013783">
    <property type="entry name" value="Ig-like_fold"/>
</dbReference>
<evidence type="ECO:0000256" key="1">
    <source>
        <dbReference type="ARBA" id="ARBA00023157"/>
    </source>
</evidence>
<feature type="transmembrane region" description="Helical" evidence="5">
    <location>
        <begin position="384"/>
        <end position="406"/>
    </location>
</feature>
<organism evidence="7 8">
    <name type="scientific">Knipowitschia caucasica</name>
    <name type="common">Caucasian dwarf goby</name>
    <name type="synonym">Pomatoschistus caucasicus</name>
    <dbReference type="NCBI Taxonomy" id="637954"/>
    <lineage>
        <taxon>Eukaryota</taxon>
        <taxon>Metazoa</taxon>
        <taxon>Chordata</taxon>
        <taxon>Craniata</taxon>
        <taxon>Vertebrata</taxon>
        <taxon>Euteleostomi</taxon>
        <taxon>Actinopterygii</taxon>
        <taxon>Neopterygii</taxon>
        <taxon>Teleostei</taxon>
        <taxon>Neoteleostei</taxon>
        <taxon>Acanthomorphata</taxon>
        <taxon>Gobiaria</taxon>
        <taxon>Gobiiformes</taxon>
        <taxon>Gobioidei</taxon>
        <taxon>Gobiidae</taxon>
        <taxon>Gobiinae</taxon>
        <taxon>Knipowitschia</taxon>
    </lineage>
</organism>
<keyword evidence="8" id="KW-1185">Reference proteome</keyword>
<dbReference type="Gene3D" id="3.10.250.10">
    <property type="entry name" value="SRCR-like domain"/>
    <property type="match status" value="1"/>
</dbReference>
<feature type="disulfide bond" evidence="2">
    <location>
        <begin position="246"/>
        <end position="256"/>
    </location>
</feature>
<keyword evidence="5" id="KW-0812">Transmembrane</keyword>
<reference evidence="7 8" key="1">
    <citation type="submission" date="2024-04" db="EMBL/GenBank/DDBJ databases">
        <authorList>
            <person name="Waldvogel A.-M."/>
            <person name="Schoenle A."/>
        </authorList>
    </citation>
    <scope>NUCLEOTIDE SEQUENCE [LARGE SCALE GENOMIC DNA]</scope>
</reference>
<evidence type="ECO:0000256" key="4">
    <source>
        <dbReference type="SAM" id="MobiDB-lite"/>
    </source>
</evidence>
<dbReference type="SUPFAM" id="SSF56487">
    <property type="entry name" value="SRCR-like"/>
    <property type="match status" value="1"/>
</dbReference>
<dbReference type="Gene3D" id="1.20.5.1700">
    <property type="match status" value="1"/>
</dbReference>
<feature type="compositionally biased region" description="Basic and acidic residues" evidence="4">
    <location>
        <begin position="11"/>
        <end position="22"/>
    </location>
</feature>
<keyword evidence="5" id="KW-0472">Membrane</keyword>
<feature type="coiled-coil region" evidence="3">
    <location>
        <begin position="86"/>
        <end position="120"/>
    </location>
</feature>
<evidence type="ECO:0000313" key="7">
    <source>
        <dbReference type="EMBL" id="CAL1589839.1"/>
    </source>
</evidence>
<feature type="region of interest" description="Disordered" evidence="4">
    <location>
        <begin position="1"/>
        <end position="29"/>
    </location>
</feature>
<evidence type="ECO:0000259" key="6">
    <source>
        <dbReference type="PROSITE" id="PS50287"/>
    </source>
</evidence>
<dbReference type="InterPro" id="IPR036772">
    <property type="entry name" value="SRCR-like_dom_sf"/>
</dbReference>
<comment type="caution">
    <text evidence="2">Lacks conserved residue(s) required for the propagation of feature annotation.</text>
</comment>
<gene>
    <name evidence="7" type="ORF">KC01_LOCUS19449</name>
</gene>
<evidence type="ECO:0000256" key="3">
    <source>
        <dbReference type="SAM" id="Coils"/>
    </source>
</evidence>
<keyword evidence="1 2" id="KW-1015">Disulfide bond</keyword>
<keyword evidence="5" id="KW-1133">Transmembrane helix</keyword>
<dbReference type="GO" id="GO:0016020">
    <property type="term" value="C:membrane"/>
    <property type="evidence" value="ECO:0007669"/>
    <property type="project" value="InterPro"/>
</dbReference>
<dbReference type="Gene3D" id="2.60.40.10">
    <property type="entry name" value="Immunoglobulins"/>
    <property type="match status" value="1"/>
</dbReference>
<evidence type="ECO:0000256" key="2">
    <source>
        <dbReference type="PROSITE-ProRule" id="PRU00196"/>
    </source>
</evidence>
<feature type="compositionally biased region" description="Basic residues" evidence="4">
    <location>
        <begin position="1"/>
        <end position="10"/>
    </location>
</feature>
<evidence type="ECO:0000313" key="8">
    <source>
        <dbReference type="Proteomes" id="UP001497482"/>
    </source>
</evidence>